<dbReference type="EMBL" id="CP010978">
    <property type="protein sequence ID" value="AJQ26160.1"/>
    <property type="molecule type" value="Genomic_DNA"/>
</dbReference>
<organism evidence="2 3">
    <name type="scientific">Pelosinus fermentans JBW45</name>
    <dbReference type="NCBI Taxonomy" id="1192197"/>
    <lineage>
        <taxon>Bacteria</taxon>
        <taxon>Bacillati</taxon>
        <taxon>Bacillota</taxon>
        <taxon>Negativicutes</taxon>
        <taxon>Selenomonadales</taxon>
        <taxon>Sporomusaceae</taxon>
        <taxon>Pelosinus</taxon>
    </lineage>
</organism>
<name>I9NNY1_9FIRM</name>
<proteinExistence type="predicted"/>
<reference evidence="3" key="2">
    <citation type="submission" date="2015-02" db="EMBL/GenBank/DDBJ databases">
        <title>Complete Genome Sequence of Pelosinus fermentans JBW45.</title>
        <authorList>
            <person name="De Leon K.B."/>
            <person name="Utturkar S.M."/>
            <person name="Camilleri L.B."/>
            <person name="Arkin A.P."/>
            <person name="Fields M.W."/>
            <person name="Brown S.D."/>
            <person name="Wall J.D."/>
        </authorList>
    </citation>
    <scope>NUCLEOTIDE SEQUENCE [LARGE SCALE GENOMIC DNA]</scope>
    <source>
        <strain evidence="3">JBW45</strain>
    </source>
</reference>
<feature type="region of interest" description="Disordered" evidence="1">
    <location>
        <begin position="19"/>
        <end position="41"/>
    </location>
</feature>
<protein>
    <submittedName>
        <fullName evidence="2">Uncharacterized protein</fullName>
    </submittedName>
</protein>
<evidence type="ECO:0000256" key="1">
    <source>
        <dbReference type="SAM" id="MobiDB-lite"/>
    </source>
</evidence>
<dbReference type="KEGG" id="pft:JBW_00808"/>
<sequence length="41" mass="4764">MPCPELLYLGLDREVDPRMSRTVESEDTRVAKRMKEAKQAL</sequence>
<gene>
    <name evidence="2" type="ORF">JBW_00808</name>
</gene>
<evidence type="ECO:0000313" key="2">
    <source>
        <dbReference type="EMBL" id="AJQ26160.1"/>
    </source>
</evidence>
<dbReference type="HOGENOM" id="CLU_3274133_0_0_9"/>
<evidence type="ECO:0000313" key="3">
    <source>
        <dbReference type="Proteomes" id="UP000005361"/>
    </source>
</evidence>
<dbReference type="Proteomes" id="UP000005361">
    <property type="component" value="Chromosome"/>
</dbReference>
<reference evidence="2 3" key="1">
    <citation type="journal article" date="2015" name="Genome Announc.">
        <title>Complete Genome Sequence of Pelosinus fermentans JBW45, a Member of a Remarkably Competitive Group of Negativicutes in the Firmicutes Phylum.</title>
        <authorList>
            <person name="De Leon K.B."/>
            <person name="Utturkar S.M."/>
            <person name="Camilleri L.B."/>
            <person name="Elias D.A."/>
            <person name="Arkin A.P."/>
            <person name="Fields M.W."/>
            <person name="Brown S.D."/>
            <person name="Wall J.D."/>
        </authorList>
    </citation>
    <scope>NUCLEOTIDE SEQUENCE [LARGE SCALE GENOMIC DNA]</scope>
    <source>
        <strain evidence="2 3">JBW45</strain>
    </source>
</reference>
<dbReference type="AlphaFoldDB" id="I9NNY1"/>
<accession>I9NNY1</accession>